<evidence type="ECO:0000313" key="6">
    <source>
        <dbReference type="Proteomes" id="UP000295626"/>
    </source>
</evidence>
<keyword evidence="2 5" id="KW-0378">Hydrolase</keyword>
<protein>
    <submittedName>
        <fullName evidence="5">Alpha/beta hydrolase</fullName>
    </submittedName>
</protein>
<gene>
    <name evidence="5" type="ORF">E1091_15295</name>
</gene>
<dbReference type="InterPro" id="IPR000073">
    <property type="entry name" value="AB_hydrolase_1"/>
</dbReference>
<dbReference type="GO" id="GO:0016787">
    <property type="term" value="F:hydrolase activity"/>
    <property type="evidence" value="ECO:0007669"/>
    <property type="project" value="UniProtKB-KW"/>
</dbReference>
<feature type="domain" description="AB hydrolase-1" evidence="3">
    <location>
        <begin position="87"/>
        <end position="274"/>
    </location>
</feature>
<comment type="caution">
    <text evidence="5">The sequence shown here is derived from an EMBL/GenBank/DDBJ whole genome shotgun (WGS) entry which is preliminary data.</text>
</comment>
<sequence length="503" mass="54230">MAAVTLVAGTGTGAAGAGPRAQERDRDRGYRADITWVPCPEAADVECGTVPMPVDWADPGGETFTLALARRPATVPAEREGVLFVNIGGPGGSGVDFALVADRYFSPQVRQRFDIVGIDPRGIARSTEVACPPGRLDQRPSLTPANQAGFARLARFNRQFAAECRALTGPLYDHVDTRSVVEDMDAVRRSLGERTISYFGLSYSTLIGQQYAERYGHRVRAMVLDSVMDHSLGTRGFVETEAAAAEDSFREFVAWCGRTESCTLHGRDVPRLWHSLLRRADRGELSDPGSGTPVTARQVRDRAFADFYGPTWSSLADFLSALDGSTAPTKPTGEADPYLKAHLFPAVFCLDWSMPVRDHRELTTLTGRAARVAPAMGGSPLATEAVGSCVGRSGDTVNPQQRLRITTAPTILLLNARHDPSTAYEWAANVHRQARDATVLLTYEGWGHGVYDRSACTRNTTDAYLLDLTVPRAGTRCAAVEPAAATGRPAPVESLVSPLRSVG</sequence>
<keyword evidence="6" id="KW-1185">Reference proteome</keyword>
<feature type="domain" description="Peptidase S33 tripeptidyl aminopeptidase-like C-terminal" evidence="4">
    <location>
        <begin position="384"/>
        <end position="477"/>
    </location>
</feature>
<dbReference type="PANTHER" id="PTHR43248:SF30">
    <property type="entry name" value="AB HYDROLASE-1 DOMAIN-CONTAINING PROTEIN"/>
    <property type="match status" value="1"/>
</dbReference>
<evidence type="ECO:0000256" key="2">
    <source>
        <dbReference type="ARBA" id="ARBA00022801"/>
    </source>
</evidence>
<dbReference type="InterPro" id="IPR013595">
    <property type="entry name" value="Pept_S33_TAP-like_C"/>
</dbReference>
<proteinExistence type="inferred from homology"/>
<evidence type="ECO:0000256" key="1">
    <source>
        <dbReference type="ARBA" id="ARBA00010088"/>
    </source>
</evidence>
<dbReference type="Gene3D" id="3.40.50.1820">
    <property type="entry name" value="alpha/beta hydrolase"/>
    <property type="match status" value="1"/>
</dbReference>
<dbReference type="InterPro" id="IPR029058">
    <property type="entry name" value="AB_hydrolase_fold"/>
</dbReference>
<comment type="similarity">
    <text evidence="1">Belongs to the peptidase S33 family.</text>
</comment>
<dbReference type="Pfam" id="PF00561">
    <property type="entry name" value="Abhydrolase_1"/>
    <property type="match status" value="1"/>
</dbReference>
<name>A0ABY2DE31_9ACTN</name>
<dbReference type="Proteomes" id="UP000295626">
    <property type="component" value="Unassembled WGS sequence"/>
</dbReference>
<accession>A0ABY2DE31</accession>
<organism evidence="5 6">
    <name type="scientific">Micromonospora fluostatini</name>
    <dbReference type="NCBI Taxonomy" id="1629071"/>
    <lineage>
        <taxon>Bacteria</taxon>
        <taxon>Bacillati</taxon>
        <taxon>Actinomycetota</taxon>
        <taxon>Actinomycetes</taxon>
        <taxon>Micromonosporales</taxon>
        <taxon>Micromonosporaceae</taxon>
        <taxon>Micromonospora</taxon>
    </lineage>
</organism>
<dbReference type="Pfam" id="PF08386">
    <property type="entry name" value="Abhydrolase_4"/>
    <property type="match status" value="1"/>
</dbReference>
<reference evidence="5 6" key="1">
    <citation type="submission" date="2019-02" db="EMBL/GenBank/DDBJ databases">
        <title>Draft genome sequences of novel Actinobacteria.</title>
        <authorList>
            <person name="Sahin N."/>
            <person name="Ay H."/>
            <person name="Saygin H."/>
        </authorList>
    </citation>
    <scope>NUCLEOTIDE SEQUENCE [LARGE SCALE GENOMIC DNA]</scope>
    <source>
        <strain evidence="5 6">JCM 30529</strain>
    </source>
</reference>
<evidence type="ECO:0000259" key="4">
    <source>
        <dbReference type="Pfam" id="PF08386"/>
    </source>
</evidence>
<dbReference type="EMBL" id="SMKE01000636">
    <property type="protein sequence ID" value="TDB88324.1"/>
    <property type="molecule type" value="Genomic_DNA"/>
</dbReference>
<dbReference type="SUPFAM" id="SSF53474">
    <property type="entry name" value="alpha/beta-Hydrolases"/>
    <property type="match status" value="1"/>
</dbReference>
<dbReference type="InterPro" id="IPR051601">
    <property type="entry name" value="Serine_prot/Carboxylest_S33"/>
</dbReference>
<evidence type="ECO:0000313" key="5">
    <source>
        <dbReference type="EMBL" id="TDB88324.1"/>
    </source>
</evidence>
<evidence type="ECO:0000259" key="3">
    <source>
        <dbReference type="Pfam" id="PF00561"/>
    </source>
</evidence>
<dbReference type="PANTHER" id="PTHR43248">
    <property type="entry name" value="2-SUCCINYL-6-HYDROXY-2,4-CYCLOHEXADIENE-1-CARBOXYLATE SYNTHASE"/>
    <property type="match status" value="1"/>
</dbReference>